<evidence type="ECO:0000313" key="2">
    <source>
        <dbReference type="Proteomes" id="UP000642910"/>
    </source>
</evidence>
<name>A0ABS0F1K5_9BACL</name>
<evidence type="ECO:0000313" key="1">
    <source>
        <dbReference type="EMBL" id="MBF8377150.1"/>
    </source>
</evidence>
<keyword evidence="2" id="KW-1185">Reference proteome</keyword>
<accession>A0ABS0F1K5</accession>
<dbReference type="RefSeq" id="WP_067848837.1">
    <property type="nucleotide sequence ID" value="NZ_JADPKZ010000034.1"/>
</dbReference>
<dbReference type="Gene3D" id="1.20.1500.10">
    <property type="entry name" value="YheA/YmcA-like"/>
    <property type="match status" value="1"/>
</dbReference>
<dbReference type="InterPro" id="IPR010368">
    <property type="entry name" value="Com_YlbF"/>
</dbReference>
<dbReference type="Pfam" id="PF06133">
    <property type="entry name" value="Com_YlbF"/>
    <property type="match status" value="1"/>
</dbReference>
<dbReference type="EMBL" id="JADPKZ010000034">
    <property type="protein sequence ID" value="MBF8377150.1"/>
    <property type="molecule type" value="Genomic_DNA"/>
</dbReference>
<protein>
    <submittedName>
        <fullName evidence="1">YlbF family regulator</fullName>
    </submittedName>
</protein>
<dbReference type="Proteomes" id="UP000642910">
    <property type="component" value="Unassembled WGS sequence"/>
</dbReference>
<sequence>MALATRVDTDAILAAADQLAAMIRQSDECRLYWNAREKMARNPRAQRLFDELKKKTNGLWTLRDRLGESHEKYQRMKHEADLLWESLYETPVALQYKAAQDELNGLVQEVIEVMLANLHGTLPVERGPRMCGSGGCSGGCGGSCHASAGA</sequence>
<dbReference type="InterPro" id="IPR023378">
    <property type="entry name" value="YheA/YmcA-like_dom_sf"/>
</dbReference>
<dbReference type="SUPFAM" id="SSF158622">
    <property type="entry name" value="YheA/YmcA-like"/>
    <property type="match status" value="1"/>
</dbReference>
<dbReference type="InterPro" id="IPR052767">
    <property type="entry name" value="Bact_com_dev_regulator"/>
</dbReference>
<gene>
    <name evidence="1" type="ORF">IW967_04615</name>
</gene>
<comment type="caution">
    <text evidence="1">The sequence shown here is derived from an EMBL/GenBank/DDBJ whole genome shotgun (WGS) entry which is preliminary data.</text>
</comment>
<dbReference type="PANTHER" id="PTHR38448">
    <property type="entry name" value="REGULATORY PROTEIN YLBF-RELATED"/>
    <property type="match status" value="1"/>
</dbReference>
<dbReference type="PANTHER" id="PTHR38448:SF1">
    <property type="entry name" value="YLBF FAMILY REGULATOR"/>
    <property type="match status" value="1"/>
</dbReference>
<reference evidence="1 2" key="1">
    <citation type="submission" date="2020-11" db="EMBL/GenBank/DDBJ databases">
        <title>Genomic insight of Alicyclobacillus mali FL 18 reveals a new arsenic-resistant strain, with potential in environmental biotechnology.</title>
        <authorList>
            <person name="Fiorentino G."/>
            <person name="Gallo G."/>
            <person name="Aulitto M."/>
        </authorList>
    </citation>
    <scope>NUCLEOTIDE SEQUENCE [LARGE SCALE GENOMIC DNA]</scope>
    <source>
        <strain evidence="1 2">FL 18</strain>
    </source>
</reference>
<organism evidence="1 2">
    <name type="scientific">Alicyclobacillus mali</name>
    <name type="common">ex Roth et al. 2021</name>
    <dbReference type="NCBI Taxonomy" id="1123961"/>
    <lineage>
        <taxon>Bacteria</taxon>
        <taxon>Bacillati</taxon>
        <taxon>Bacillota</taxon>
        <taxon>Bacilli</taxon>
        <taxon>Bacillales</taxon>
        <taxon>Alicyclobacillaceae</taxon>
        <taxon>Alicyclobacillus</taxon>
    </lineage>
</organism>
<proteinExistence type="predicted"/>